<gene>
    <name evidence="1" type="ORF">PBS003_LOCUS7118</name>
</gene>
<sequence>MVPQIAISLVERFTDVRFNWTTKTLQSFLEVVYWSSVTCETYSLYGDVHFSLEVCTFVGAMMSVCDEVVLQFNGKASTDGQEISLIKNLVFGYFAFVVKAELFSLWLPTRRAGLTLQSRFFEVSVSLSSGLDHLEDIDRNQIEKSEYGYWEEQVLDDPFMVLACRLVKIQHALKSFGHVVEMEAMDVYENLASK</sequence>
<dbReference type="Proteomes" id="UP001160483">
    <property type="component" value="Unassembled WGS sequence"/>
</dbReference>
<proteinExistence type="predicted"/>
<protein>
    <submittedName>
        <fullName evidence="1">Uncharacterized protein</fullName>
    </submittedName>
</protein>
<evidence type="ECO:0000313" key="2">
    <source>
        <dbReference type="Proteomes" id="UP001160483"/>
    </source>
</evidence>
<dbReference type="EMBL" id="CAKKTJ010000324">
    <property type="protein sequence ID" value="CAH0480496.1"/>
    <property type="molecule type" value="Genomic_DNA"/>
</dbReference>
<name>A0AAU9L9S2_9STRA</name>
<accession>A0AAU9L9S2</accession>
<evidence type="ECO:0000313" key="1">
    <source>
        <dbReference type="EMBL" id="CAH0480496.1"/>
    </source>
</evidence>
<organism evidence="1 2">
    <name type="scientific">Peronospora belbahrii</name>
    <dbReference type="NCBI Taxonomy" id="622444"/>
    <lineage>
        <taxon>Eukaryota</taxon>
        <taxon>Sar</taxon>
        <taxon>Stramenopiles</taxon>
        <taxon>Oomycota</taxon>
        <taxon>Peronosporomycetes</taxon>
        <taxon>Peronosporales</taxon>
        <taxon>Peronosporaceae</taxon>
        <taxon>Peronospora</taxon>
    </lineage>
</organism>
<comment type="caution">
    <text evidence="1">The sequence shown here is derived from an EMBL/GenBank/DDBJ whole genome shotgun (WGS) entry which is preliminary data.</text>
</comment>
<reference evidence="1" key="1">
    <citation type="submission" date="2021-11" db="EMBL/GenBank/DDBJ databases">
        <authorList>
            <person name="Islam A."/>
            <person name="Islam S."/>
            <person name="Flora M.S."/>
            <person name="Rahman M."/>
            <person name="Ziaur R.M."/>
            <person name="Epstein J.H."/>
            <person name="Hassan M."/>
            <person name="Klassen M."/>
            <person name="Woodard K."/>
            <person name="Webb A."/>
            <person name="Webby R.J."/>
            <person name="El Zowalaty M.E."/>
        </authorList>
    </citation>
    <scope>NUCLEOTIDE SEQUENCE</scope>
    <source>
        <strain evidence="1">Pbs3</strain>
    </source>
</reference>
<dbReference type="AlphaFoldDB" id="A0AAU9L9S2"/>